<sequence length="265" mass="29280">MQRSNNVVLIRPQNYFHFAPLLPSMAVGTLEPRSSNPPDPLPANYEAEAQKVDTHTKQVTIADLSNIKGDVNNMTILYDILVYAVGAETQTFGIPGVKELHDFIKDDLRSWYPELADKLKITLVEALPNVLPMFSRELIQFTESTLKEQNIEVLDQDHDRGIAVWSAGVGRGQCEQADYEGFDGPTAAESDQQLVDDCLRLLGVNDVYAIGDFTATSYTATAQVATQQGRYLARLLGQIAKKEELETKLAELRGERSGLPEGPEG</sequence>
<dbReference type="OrthoDB" id="3244603at2759"/>
<dbReference type="HOGENOM" id="CLU_1050504_0_0_1"/>
<dbReference type="InterPro" id="IPR045024">
    <property type="entry name" value="NDH-2"/>
</dbReference>
<keyword evidence="3" id="KW-0285">Flavoprotein</keyword>
<accession>A0A0C3LAC1</accession>
<evidence type="ECO:0000256" key="5">
    <source>
        <dbReference type="ARBA" id="ARBA00023002"/>
    </source>
</evidence>
<evidence type="ECO:0000256" key="3">
    <source>
        <dbReference type="ARBA" id="ARBA00022630"/>
    </source>
</evidence>
<organism evidence="9 10">
    <name type="scientific">Tulasnella calospora MUT 4182</name>
    <dbReference type="NCBI Taxonomy" id="1051891"/>
    <lineage>
        <taxon>Eukaryota</taxon>
        <taxon>Fungi</taxon>
        <taxon>Dikarya</taxon>
        <taxon>Basidiomycota</taxon>
        <taxon>Agaricomycotina</taxon>
        <taxon>Agaricomycetes</taxon>
        <taxon>Cantharellales</taxon>
        <taxon>Tulasnellaceae</taxon>
        <taxon>Tulasnella</taxon>
    </lineage>
</organism>
<dbReference type="PANTHER" id="PTHR43706:SF47">
    <property type="entry name" value="EXTERNAL NADH-UBIQUINONE OXIDOREDUCTASE 1, MITOCHONDRIAL-RELATED"/>
    <property type="match status" value="1"/>
</dbReference>
<dbReference type="AlphaFoldDB" id="A0A0C3LAC1"/>
<comment type="catalytic activity">
    <reaction evidence="7">
        <text>a quinone + NADH + H(+) = a quinol + NAD(+)</text>
        <dbReference type="Rhea" id="RHEA:46160"/>
        <dbReference type="ChEBI" id="CHEBI:15378"/>
        <dbReference type="ChEBI" id="CHEBI:24646"/>
        <dbReference type="ChEBI" id="CHEBI:57540"/>
        <dbReference type="ChEBI" id="CHEBI:57945"/>
        <dbReference type="ChEBI" id="CHEBI:132124"/>
        <dbReference type="EC" id="1.6.5.9"/>
    </reaction>
</comment>
<evidence type="ECO:0000256" key="2">
    <source>
        <dbReference type="ARBA" id="ARBA00012637"/>
    </source>
</evidence>
<dbReference type="Gene3D" id="3.50.50.100">
    <property type="match status" value="2"/>
</dbReference>
<keyword evidence="6" id="KW-0520">NAD</keyword>
<protein>
    <recommendedName>
        <fullName evidence="2">NADH:ubiquinone reductase (non-electrogenic)</fullName>
        <ecNumber evidence="2">1.6.5.9</ecNumber>
    </recommendedName>
</protein>
<dbReference type="STRING" id="1051891.A0A0C3LAC1"/>
<evidence type="ECO:0000256" key="8">
    <source>
        <dbReference type="ARBA" id="ARBA00049010"/>
    </source>
</evidence>
<evidence type="ECO:0000256" key="1">
    <source>
        <dbReference type="ARBA" id="ARBA00005272"/>
    </source>
</evidence>
<gene>
    <name evidence="9" type="ORF">M407DRAFT_31968</name>
</gene>
<dbReference type="Proteomes" id="UP000054248">
    <property type="component" value="Unassembled WGS sequence"/>
</dbReference>
<dbReference type="EMBL" id="KN823292">
    <property type="protein sequence ID" value="KIO18367.1"/>
    <property type="molecule type" value="Genomic_DNA"/>
</dbReference>
<keyword evidence="10" id="KW-1185">Reference proteome</keyword>
<reference evidence="10" key="2">
    <citation type="submission" date="2015-01" db="EMBL/GenBank/DDBJ databases">
        <title>Evolutionary Origins and Diversification of the Mycorrhizal Mutualists.</title>
        <authorList>
            <consortium name="DOE Joint Genome Institute"/>
            <consortium name="Mycorrhizal Genomics Consortium"/>
            <person name="Kohler A."/>
            <person name="Kuo A."/>
            <person name="Nagy L.G."/>
            <person name="Floudas D."/>
            <person name="Copeland A."/>
            <person name="Barry K.W."/>
            <person name="Cichocki N."/>
            <person name="Veneault-Fourrey C."/>
            <person name="LaButti K."/>
            <person name="Lindquist E.A."/>
            <person name="Lipzen A."/>
            <person name="Lundell T."/>
            <person name="Morin E."/>
            <person name="Murat C."/>
            <person name="Riley R."/>
            <person name="Ohm R."/>
            <person name="Sun H."/>
            <person name="Tunlid A."/>
            <person name="Henrissat B."/>
            <person name="Grigoriev I.V."/>
            <person name="Hibbett D.S."/>
            <person name="Martin F."/>
        </authorList>
    </citation>
    <scope>NUCLEOTIDE SEQUENCE [LARGE SCALE GENOMIC DNA]</scope>
    <source>
        <strain evidence="10">MUT 4182</strain>
    </source>
</reference>
<dbReference type="GO" id="GO:0005739">
    <property type="term" value="C:mitochondrion"/>
    <property type="evidence" value="ECO:0007669"/>
    <property type="project" value="TreeGrafter"/>
</dbReference>
<keyword evidence="5" id="KW-0560">Oxidoreductase</keyword>
<name>A0A0C3LAC1_9AGAM</name>
<dbReference type="EC" id="1.6.5.9" evidence="2"/>
<dbReference type="PANTHER" id="PTHR43706">
    <property type="entry name" value="NADH DEHYDROGENASE"/>
    <property type="match status" value="1"/>
</dbReference>
<evidence type="ECO:0000256" key="4">
    <source>
        <dbReference type="ARBA" id="ARBA00022827"/>
    </source>
</evidence>
<dbReference type="GO" id="GO:0050136">
    <property type="term" value="F:NADH dehydrogenase (quinone) (non-electrogenic) activity"/>
    <property type="evidence" value="ECO:0007669"/>
    <property type="project" value="UniProtKB-EC"/>
</dbReference>
<evidence type="ECO:0000313" key="10">
    <source>
        <dbReference type="Proteomes" id="UP000054248"/>
    </source>
</evidence>
<evidence type="ECO:0000313" key="9">
    <source>
        <dbReference type="EMBL" id="KIO18367.1"/>
    </source>
</evidence>
<evidence type="ECO:0000256" key="6">
    <source>
        <dbReference type="ARBA" id="ARBA00023027"/>
    </source>
</evidence>
<keyword evidence="4" id="KW-0274">FAD</keyword>
<reference evidence="9 10" key="1">
    <citation type="submission" date="2014-04" db="EMBL/GenBank/DDBJ databases">
        <authorList>
            <consortium name="DOE Joint Genome Institute"/>
            <person name="Kuo A."/>
            <person name="Girlanda M."/>
            <person name="Perotto S."/>
            <person name="Kohler A."/>
            <person name="Nagy L.G."/>
            <person name="Floudas D."/>
            <person name="Copeland A."/>
            <person name="Barry K.W."/>
            <person name="Cichocki N."/>
            <person name="Veneault-Fourrey C."/>
            <person name="LaButti K."/>
            <person name="Lindquist E.A."/>
            <person name="Lipzen A."/>
            <person name="Lundell T."/>
            <person name="Morin E."/>
            <person name="Murat C."/>
            <person name="Sun H."/>
            <person name="Tunlid A."/>
            <person name="Henrissat B."/>
            <person name="Grigoriev I.V."/>
            <person name="Hibbett D.S."/>
            <person name="Martin F."/>
            <person name="Nordberg H.P."/>
            <person name="Cantor M.N."/>
            <person name="Hua S.X."/>
        </authorList>
    </citation>
    <scope>NUCLEOTIDE SEQUENCE [LARGE SCALE GENOMIC DNA]</scope>
    <source>
        <strain evidence="9 10">MUT 4182</strain>
    </source>
</reference>
<evidence type="ECO:0000256" key="7">
    <source>
        <dbReference type="ARBA" id="ARBA00047599"/>
    </source>
</evidence>
<dbReference type="InterPro" id="IPR036188">
    <property type="entry name" value="FAD/NAD-bd_sf"/>
</dbReference>
<dbReference type="SUPFAM" id="SSF51905">
    <property type="entry name" value="FAD/NAD(P)-binding domain"/>
    <property type="match status" value="2"/>
</dbReference>
<proteinExistence type="inferred from homology"/>
<comment type="catalytic activity">
    <reaction evidence="8">
        <text>a ubiquinone + NADH + H(+) = a ubiquinol + NAD(+)</text>
        <dbReference type="Rhea" id="RHEA:23152"/>
        <dbReference type="Rhea" id="RHEA-COMP:9565"/>
        <dbReference type="Rhea" id="RHEA-COMP:9566"/>
        <dbReference type="ChEBI" id="CHEBI:15378"/>
        <dbReference type="ChEBI" id="CHEBI:16389"/>
        <dbReference type="ChEBI" id="CHEBI:17976"/>
        <dbReference type="ChEBI" id="CHEBI:57540"/>
        <dbReference type="ChEBI" id="CHEBI:57945"/>
    </reaction>
</comment>
<comment type="similarity">
    <text evidence="1">Belongs to the NADH dehydrogenase family.</text>
</comment>